<sequence length="81" mass="7975">MHFSALTAVVSCIFVLYLAGVVRSAPVPAGDVSSGSSREEMNASEAGQEPATKQGDQSATCGVMDAAGAGMSCAVLGVVAP</sequence>
<dbReference type="EMBL" id="MCGN01000004">
    <property type="protein sequence ID" value="ORY98115.1"/>
    <property type="molecule type" value="Genomic_DNA"/>
</dbReference>
<comment type="caution">
    <text evidence="3">The sequence shown here is derived from an EMBL/GenBank/DDBJ whole genome shotgun (WGS) entry which is preliminary data.</text>
</comment>
<evidence type="ECO:0008006" key="5">
    <source>
        <dbReference type="Google" id="ProtNLM"/>
    </source>
</evidence>
<gene>
    <name evidence="3" type="ORF">BCR43DRAFT_514445</name>
</gene>
<proteinExistence type="predicted"/>
<evidence type="ECO:0000313" key="3">
    <source>
        <dbReference type="EMBL" id="ORY98115.1"/>
    </source>
</evidence>
<feature type="signal peptide" evidence="2">
    <location>
        <begin position="1"/>
        <end position="24"/>
    </location>
</feature>
<name>A0A1X2HGL8_SYNRA</name>
<feature type="region of interest" description="Disordered" evidence="1">
    <location>
        <begin position="26"/>
        <end position="59"/>
    </location>
</feature>
<keyword evidence="2" id="KW-0732">Signal</keyword>
<accession>A0A1X2HGL8</accession>
<keyword evidence="4" id="KW-1185">Reference proteome</keyword>
<evidence type="ECO:0000313" key="4">
    <source>
        <dbReference type="Proteomes" id="UP000242180"/>
    </source>
</evidence>
<evidence type="ECO:0000256" key="2">
    <source>
        <dbReference type="SAM" id="SignalP"/>
    </source>
</evidence>
<evidence type="ECO:0000256" key="1">
    <source>
        <dbReference type="SAM" id="MobiDB-lite"/>
    </source>
</evidence>
<reference evidence="3 4" key="1">
    <citation type="submission" date="2016-07" db="EMBL/GenBank/DDBJ databases">
        <title>Pervasive Adenine N6-methylation of Active Genes in Fungi.</title>
        <authorList>
            <consortium name="DOE Joint Genome Institute"/>
            <person name="Mondo S.J."/>
            <person name="Dannebaum R.O."/>
            <person name="Kuo R.C."/>
            <person name="Labutti K."/>
            <person name="Haridas S."/>
            <person name="Kuo A."/>
            <person name="Salamov A."/>
            <person name="Ahrendt S.R."/>
            <person name="Lipzen A."/>
            <person name="Sullivan W."/>
            <person name="Andreopoulos W.B."/>
            <person name="Clum A."/>
            <person name="Lindquist E."/>
            <person name="Daum C."/>
            <person name="Ramamoorthy G.K."/>
            <person name="Gryganskyi A."/>
            <person name="Culley D."/>
            <person name="Magnuson J.K."/>
            <person name="James T.Y."/>
            <person name="O'Malley M.A."/>
            <person name="Stajich J.E."/>
            <person name="Spatafora J.W."/>
            <person name="Visel A."/>
            <person name="Grigoriev I.V."/>
        </authorList>
    </citation>
    <scope>NUCLEOTIDE SEQUENCE [LARGE SCALE GENOMIC DNA]</scope>
    <source>
        <strain evidence="3 4">NRRL 2496</strain>
    </source>
</reference>
<organism evidence="3 4">
    <name type="scientific">Syncephalastrum racemosum</name>
    <name type="common">Filamentous fungus</name>
    <dbReference type="NCBI Taxonomy" id="13706"/>
    <lineage>
        <taxon>Eukaryota</taxon>
        <taxon>Fungi</taxon>
        <taxon>Fungi incertae sedis</taxon>
        <taxon>Mucoromycota</taxon>
        <taxon>Mucoromycotina</taxon>
        <taxon>Mucoromycetes</taxon>
        <taxon>Mucorales</taxon>
        <taxon>Syncephalastraceae</taxon>
        <taxon>Syncephalastrum</taxon>
    </lineage>
</organism>
<feature type="chain" id="PRO_5013230774" description="Secreted protein" evidence="2">
    <location>
        <begin position="25"/>
        <end position="81"/>
    </location>
</feature>
<protein>
    <recommendedName>
        <fullName evidence="5">Secreted protein</fullName>
    </recommendedName>
</protein>
<dbReference type="AlphaFoldDB" id="A0A1X2HGL8"/>
<dbReference type="Proteomes" id="UP000242180">
    <property type="component" value="Unassembled WGS sequence"/>
</dbReference>
<dbReference type="InParanoid" id="A0A1X2HGL8"/>